<name>A0ABQ0MK67_9BACT</name>
<organism evidence="1 2">
    <name type="scientific">Geoanaerobacter pelophilus</name>
    <dbReference type="NCBI Taxonomy" id="60036"/>
    <lineage>
        <taxon>Bacteria</taxon>
        <taxon>Pseudomonadati</taxon>
        <taxon>Thermodesulfobacteriota</taxon>
        <taxon>Desulfuromonadia</taxon>
        <taxon>Geobacterales</taxon>
        <taxon>Geobacteraceae</taxon>
        <taxon>Geoanaerobacter</taxon>
    </lineage>
</organism>
<accession>A0ABQ0MK67</accession>
<dbReference type="Proteomes" id="UP000194153">
    <property type="component" value="Unassembled WGS sequence"/>
</dbReference>
<gene>
    <name evidence="1" type="ORF">GPEL0_01r3340</name>
</gene>
<sequence length="40" mass="4461">MGQALKRFYDHGLLGKIDFSKLVRAMLEKTGVPVEVGLDQ</sequence>
<comment type="caution">
    <text evidence="1">The sequence shown here is derived from an EMBL/GenBank/DDBJ whole genome shotgun (WGS) entry which is preliminary data.</text>
</comment>
<reference evidence="2" key="2">
    <citation type="submission" date="2017-05" db="EMBL/GenBank/DDBJ databases">
        <title>Draft genome sequence of Geobacter pelophilus, a iron(III)-reducing bacteria.</title>
        <authorList>
            <person name="Aoyagi T."/>
            <person name="Koike H."/>
            <person name="Morita T."/>
            <person name="Sato Y."/>
            <person name="Habe H."/>
            <person name="Hori T."/>
        </authorList>
    </citation>
    <scope>NUCLEOTIDE SEQUENCE [LARGE SCALE GENOMIC DNA]</scope>
    <source>
        <strain evidence="2">Drf2</strain>
    </source>
</reference>
<reference evidence="1 2" key="1">
    <citation type="submission" date="2017-04" db="EMBL/GenBank/DDBJ databases">
        <authorList>
            <consortium name="Geobacter pelophilus Genome Sequencing"/>
            <person name="Aoyagi T."/>
            <person name="Koike H."/>
            <person name="Hori T."/>
        </authorList>
    </citation>
    <scope>NUCLEOTIDE SEQUENCE [LARGE SCALE GENOMIC DNA]</scope>
    <source>
        <strain evidence="1 2">Drf2</strain>
    </source>
</reference>
<dbReference type="EMBL" id="BDQG01000001">
    <property type="protein sequence ID" value="GAW67492.1"/>
    <property type="molecule type" value="Genomic_DNA"/>
</dbReference>
<protein>
    <submittedName>
        <fullName evidence="1">Uncharacterized protein</fullName>
    </submittedName>
</protein>
<proteinExistence type="predicted"/>
<keyword evidence="2" id="KW-1185">Reference proteome</keyword>
<evidence type="ECO:0000313" key="1">
    <source>
        <dbReference type="EMBL" id="GAW67492.1"/>
    </source>
</evidence>
<evidence type="ECO:0000313" key="2">
    <source>
        <dbReference type="Proteomes" id="UP000194153"/>
    </source>
</evidence>